<dbReference type="Proteomes" id="UP001054837">
    <property type="component" value="Unassembled WGS sequence"/>
</dbReference>
<gene>
    <name evidence="1" type="ORF">CDAR_420221</name>
</gene>
<sequence>MGFSFRVVVGKKPRFTDFLRRREIIFTNITVFYYWQLCMYFKLKRKQKESEFDTEENRLLGGKRNCNVSLIPNTSKFQAHSFRLFALQCHPGLPEEFALAFLQWHFFNCIWN</sequence>
<accession>A0AAV4TSS0</accession>
<keyword evidence="2" id="KW-1185">Reference proteome</keyword>
<dbReference type="AlphaFoldDB" id="A0AAV4TSS0"/>
<comment type="caution">
    <text evidence="1">The sequence shown here is derived from an EMBL/GenBank/DDBJ whole genome shotgun (WGS) entry which is preliminary data.</text>
</comment>
<organism evidence="1 2">
    <name type="scientific">Caerostris darwini</name>
    <dbReference type="NCBI Taxonomy" id="1538125"/>
    <lineage>
        <taxon>Eukaryota</taxon>
        <taxon>Metazoa</taxon>
        <taxon>Ecdysozoa</taxon>
        <taxon>Arthropoda</taxon>
        <taxon>Chelicerata</taxon>
        <taxon>Arachnida</taxon>
        <taxon>Araneae</taxon>
        <taxon>Araneomorphae</taxon>
        <taxon>Entelegynae</taxon>
        <taxon>Araneoidea</taxon>
        <taxon>Araneidae</taxon>
        <taxon>Caerostris</taxon>
    </lineage>
</organism>
<evidence type="ECO:0000313" key="1">
    <source>
        <dbReference type="EMBL" id="GIY48546.1"/>
    </source>
</evidence>
<reference evidence="1 2" key="1">
    <citation type="submission" date="2021-06" db="EMBL/GenBank/DDBJ databases">
        <title>Caerostris darwini draft genome.</title>
        <authorList>
            <person name="Kono N."/>
            <person name="Arakawa K."/>
        </authorList>
    </citation>
    <scope>NUCLEOTIDE SEQUENCE [LARGE SCALE GENOMIC DNA]</scope>
</reference>
<proteinExistence type="predicted"/>
<protein>
    <submittedName>
        <fullName evidence="1">Uncharacterized protein</fullName>
    </submittedName>
</protein>
<dbReference type="EMBL" id="BPLQ01010128">
    <property type="protein sequence ID" value="GIY48546.1"/>
    <property type="molecule type" value="Genomic_DNA"/>
</dbReference>
<evidence type="ECO:0000313" key="2">
    <source>
        <dbReference type="Proteomes" id="UP001054837"/>
    </source>
</evidence>
<name>A0AAV4TSS0_9ARAC</name>